<evidence type="ECO:0000313" key="2">
    <source>
        <dbReference type="Proteomes" id="UP001529510"/>
    </source>
</evidence>
<accession>A0ABD0NS20</accession>
<protein>
    <submittedName>
        <fullName evidence="1">Uncharacterized protein</fullName>
    </submittedName>
</protein>
<dbReference type="EMBL" id="JAMKFB020000020">
    <property type="protein sequence ID" value="KAL0164051.1"/>
    <property type="molecule type" value="Genomic_DNA"/>
</dbReference>
<sequence>MKRMRFCSDEEQKVPPVVRCRPFVSRSQAEPDSGVSFLCWSRKRQRVCEKMNGRLH</sequence>
<dbReference type="AlphaFoldDB" id="A0ABD0NS20"/>
<organism evidence="1 2">
    <name type="scientific">Cirrhinus mrigala</name>
    <name type="common">Mrigala</name>
    <dbReference type="NCBI Taxonomy" id="683832"/>
    <lineage>
        <taxon>Eukaryota</taxon>
        <taxon>Metazoa</taxon>
        <taxon>Chordata</taxon>
        <taxon>Craniata</taxon>
        <taxon>Vertebrata</taxon>
        <taxon>Euteleostomi</taxon>
        <taxon>Actinopterygii</taxon>
        <taxon>Neopterygii</taxon>
        <taxon>Teleostei</taxon>
        <taxon>Ostariophysi</taxon>
        <taxon>Cypriniformes</taxon>
        <taxon>Cyprinidae</taxon>
        <taxon>Labeoninae</taxon>
        <taxon>Labeonini</taxon>
        <taxon>Cirrhinus</taxon>
    </lineage>
</organism>
<reference evidence="1 2" key="1">
    <citation type="submission" date="2024-05" db="EMBL/GenBank/DDBJ databases">
        <title>Genome sequencing and assembly of Indian major carp, Cirrhinus mrigala (Hamilton, 1822).</title>
        <authorList>
            <person name="Mohindra V."/>
            <person name="Chowdhury L.M."/>
            <person name="Lal K."/>
            <person name="Jena J.K."/>
        </authorList>
    </citation>
    <scope>NUCLEOTIDE SEQUENCE [LARGE SCALE GENOMIC DNA]</scope>
    <source>
        <strain evidence="1">CM1030</strain>
        <tissue evidence="1">Blood</tissue>
    </source>
</reference>
<gene>
    <name evidence="1" type="ORF">M9458_039804</name>
</gene>
<evidence type="ECO:0000313" key="1">
    <source>
        <dbReference type="EMBL" id="KAL0164051.1"/>
    </source>
</evidence>
<comment type="caution">
    <text evidence="1">The sequence shown here is derived from an EMBL/GenBank/DDBJ whole genome shotgun (WGS) entry which is preliminary data.</text>
</comment>
<name>A0ABD0NS20_CIRMR</name>
<dbReference type="Proteomes" id="UP001529510">
    <property type="component" value="Unassembled WGS sequence"/>
</dbReference>
<feature type="non-terminal residue" evidence="1">
    <location>
        <position position="56"/>
    </location>
</feature>
<keyword evidence="2" id="KW-1185">Reference proteome</keyword>
<proteinExistence type="predicted"/>